<protein>
    <recommendedName>
        <fullName evidence="8">Histidinol-phosphate aminotransferase</fullName>
        <ecNumber evidence="8">2.6.1.9</ecNumber>
    </recommendedName>
    <alternativeName>
        <fullName evidence="8">Imidazole acetol-phosphate transaminase</fullName>
    </alternativeName>
</protein>
<evidence type="ECO:0000256" key="5">
    <source>
        <dbReference type="ARBA" id="ARBA00022679"/>
    </source>
</evidence>
<keyword evidence="5 8" id="KW-0808">Transferase</keyword>
<dbReference type="InterPro" id="IPR001917">
    <property type="entry name" value="Aminotrans_II_pyridoxalP_BS"/>
</dbReference>
<accession>A0AAW5JLD1</accession>
<dbReference type="Gene3D" id="3.90.1150.10">
    <property type="entry name" value="Aspartate Aminotransferase, domain 1"/>
    <property type="match status" value="1"/>
</dbReference>
<evidence type="ECO:0000256" key="2">
    <source>
        <dbReference type="ARBA" id="ARBA00005011"/>
    </source>
</evidence>
<sequence length="355" mass="39045">MKKFWSKRIRDMVPYVPGEQPKDRKFIKLNTNENPYPPSPKALEAIRAAVGDGLRLYPDPECAELRDAIAEYHGLPSDMVFAGNGSDEILAFCFQAFFDPDRTILFPDITYSFYPVYAAYFGLTFREVPLDGDFGMPVAELCRGGSGGVVVANPNAPTGRAIELHALRAILESNPDCVVLVDEAYVDFGAQSAAGLVPEYDNLVVVHTLSKSRSLAGLRVGYALGQPNLTAALRCVRDSINSYTVDRLAQAGGAAAMRDRAYFEATAAKVQATRERTAARLRELGFTVYPSAANFIFISHPDRAARALLAGLREKGVLVRWFDRPRIDNYLRVSIGTDEEMDAFCAAVQELLTKT</sequence>
<evidence type="ECO:0000256" key="1">
    <source>
        <dbReference type="ARBA" id="ARBA00001933"/>
    </source>
</evidence>
<comment type="catalytic activity">
    <reaction evidence="7 8">
        <text>L-histidinol phosphate + 2-oxoglutarate = 3-(imidazol-4-yl)-2-oxopropyl phosphate + L-glutamate</text>
        <dbReference type="Rhea" id="RHEA:23744"/>
        <dbReference type="ChEBI" id="CHEBI:16810"/>
        <dbReference type="ChEBI" id="CHEBI:29985"/>
        <dbReference type="ChEBI" id="CHEBI:57766"/>
        <dbReference type="ChEBI" id="CHEBI:57980"/>
        <dbReference type="EC" id="2.6.1.9"/>
    </reaction>
</comment>
<dbReference type="GO" id="GO:0004400">
    <property type="term" value="F:histidinol-phosphate transaminase activity"/>
    <property type="evidence" value="ECO:0007669"/>
    <property type="project" value="UniProtKB-UniRule"/>
</dbReference>
<evidence type="ECO:0000313" key="10">
    <source>
        <dbReference type="EMBL" id="MCQ4770153.1"/>
    </source>
</evidence>
<comment type="cofactor">
    <cofactor evidence="1 8">
        <name>pyridoxal 5'-phosphate</name>
        <dbReference type="ChEBI" id="CHEBI:597326"/>
    </cofactor>
</comment>
<dbReference type="PANTHER" id="PTHR43643:SF3">
    <property type="entry name" value="HISTIDINOL-PHOSPHATE AMINOTRANSFERASE"/>
    <property type="match status" value="1"/>
</dbReference>
<comment type="subunit">
    <text evidence="3 8">Homodimer.</text>
</comment>
<dbReference type="Proteomes" id="UP001204562">
    <property type="component" value="Unassembled WGS sequence"/>
</dbReference>
<name>A0AAW5JLD1_9FIRM</name>
<dbReference type="InterPro" id="IPR015421">
    <property type="entry name" value="PyrdxlP-dep_Trfase_major"/>
</dbReference>
<keyword evidence="8" id="KW-0028">Amino-acid biosynthesis</keyword>
<dbReference type="InterPro" id="IPR015422">
    <property type="entry name" value="PyrdxlP-dep_Trfase_small"/>
</dbReference>
<feature type="domain" description="Aminotransferase class I/classII large" evidence="9">
    <location>
        <begin position="25"/>
        <end position="347"/>
    </location>
</feature>
<dbReference type="SUPFAM" id="SSF53383">
    <property type="entry name" value="PLP-dependent transferases"/>
    <property type="match status" value="1"/>
</dbReference>
<dbReference type="HAMAP" id="MF_01023">
    <property type="entry name" value="HisC_aminotrans_2"/>
    <property type="match status" value="1"/>
</dbReference>
<dbReference type="InterPro" id="IPR004839">
    <property type="entry name" value="Aminotransferase_I/II_large"/>
</dbReference>
<evidence type="ECO:0000259" key="9">
    <source>
        <dbReference type="Pfam" id="PF00155"/>
    </source>
</evidence>
<dbReference type="InterPro" id="IPR005861">
    <property type="entry name" value="HisP_aminotrans"/>
</dbReference>
<keyword evidence="8" id="KW-0368">Histidine biosynthesis</keyword>
<dbReference type="EMBL" id="JANFYS010000011">
    <property type="protein sequence ID" value="MCQ4770153.1"/>
    <property type="molecule type" value="Genomic_DNA"/>
</dbReference>
<keyword evidence="6 8" id="KW-0663">Pyridoxal phosphate</keyword>
<gene>
    <name evidence="8 10" type="primary">hisC</name>
    <name evidence="10" type="ORF">NE579_06690</name>
</gene>
<evidence type="ECO:0000313" key="11">
    <source>
        <dbReference type="Proteomes" id="UP001204562"/>
    </source>
</evidence>
<dbReference type="AlphaFoldDB" id="A0AAW5JLD1"/>
<keyword evidence="4 8" id="KW-0032">Aminotransferase</keyword>
<evidence type="ECO:0000256" key="3">
    <source>
        <dbReference type="ARBA" id="ARBA00011738"/>
    </source>
</evidence>
<dbReference type="InterPro" id="IPR015424">
    <property type="entry name" value="PyrdxlP-dep_Trfase"/>
</dbReference>
<dbReference type="Gene3D" id="3.40.640.10">
    <property type="entry name" value="Type I PLP-dependent aspartate aminotransferase-like (Major domain)"/>
    <property type="match status" value="1"/>
</dbReference>
<evidence type="ECO:0000256" key="7">
    <source>
        <dbReference type="ARBA" id="ARBA00047481"/>
    </source>
</evidence>
<dbReference type="Pfam" id="PF00155">
    <property type="entry name" value="Aminotran_1_2"/>
    <property type="match status" value="1"/>
</dbReference>
<dbReference type="InterPro" id="IPR050106">
    <property type="entry name" value="HistidinolP_aminotransfase"/>
</dbReference>
<dbReference type="EC" id="2.6.1.9" evidence="8"/>
<comment type="pathway">
    <text evidence="2 8">Amino-acid biosynthesis; L-histidine biosynthesis; L-histidine from 5-phospho-alpha-D-ribose 1-diphosphate: step 7/9.</text>
</comment>
<dbReference type="RefSeq" id="WP_256303669.1">
    <property type="nucleotide sequence ID" value="NZ_JANFYS010000011.1"/>
</dbReference>
<dbReference type="PROSITE" id="PS00599">
    <property type="entry name" value="AA_TRANSFER_CLASS_2"/>
    <property type="match status" value="1"/>
</dbReference>
<evidence type="ECO:0000256" key="4">
    <source>
        <dbReference type="ARBA" id="ARBA00022576"/>
    </source>
</evidence>
<evidence type="ECO:0000256" key="6">
    <source>
        <dbReference type="ARBA" id="ARBA00022898"/>
    </source>
</evidence>
<feature type="modified residue" description="N6-(pyridoxal phosphate)lysine" evidence="8">
    <location>
        <position position="211"/>
    </location>
</feature>
<dbReference type="CDD" id="cd00609">
    <property type="entry name" value="AAT_like"/>
    <property type="match status" value="1"/>
</dbReference>
<dbReference type="GO" id="GO:0000105">
    <property type="term" value="P:L-histidine biosynthetic process"/>
    <property type="evidence" value="ECO:0007669"/>
    <property type="project" value="UniProtKB-UniRule"/>
</dbReference>
<organism evidence="10 11">
    <name type="scientific">Intestinimonas massiliensis</name>
    <name type="common">ex Afouda et al. 2020</name>
    <dbReference type="NCBI Taxonomy" id="1673721"/>
    <lineage>
        <taxon>Bacteria</taxon>
        <taxon>Bacillati</taxon>
        <taxon>Bacillota</taxon>
        <taxon>Clostridia</taxon>
        <taxon>Eubacteriales</taxon>
        <taxon>Intestinimonas</taxon>
    </lineage>
</organism>
<comment type="similarity">
    <text evidence="8">Belongs to the class-II pyridoxal-phosphate-dependent aminotransferase family. Histidinol-phosphate aminotransferase subfamily.</text>
</comment>
<dbReference type="PANTHER" id="PTHR43643">
    <property type="entry name" value="HISTIDINOL-PHOSPHATE AMINOTRANSFERASE 2"/>
    <property type="match status" value="1"/>
</dbReference>
<proteinExistence type="inferred from homology"/>
<evidence type="ECO:0000256" key="8">
    <source>
        <dbReference type="HAMAP-Rule" id="MF_01023"/>
    </source>
</evidence>
<dbReference type="NCBIfam" id="TIGR01141">
    <property type="entry name" value="hisC"/>
    <property type="match status" value="1"/>
</dbReference>
<dbReference type="GO" id="GO:0030170">
    <property type="term" value="F:pyridoxal phosphate binding"/>
    <property type="evidence" value="ECO:0007669"/>
    <property type="project" value="InterPro"/>
</dbReference>
<comment type="caution">
    <text evidence="10">The sequence shown here is derived from an EMBL/GenBank/DDBJ whole genome shotgun (WGS) entry which is preliminary data.</text>
</comment>
<reference evidence="10" key="1">
    <citation type="submission" date="2022-06" db="EMBL/GenBank/DDBJ databases">
        <title>Isolation of gut microbiota from human fecal samples.</title>
        <authorList>
            <person name="Pamer E.G."/>
            <person name="Barat B."/>
            <person name="Waligurski E."/>
            <person name="Medina S."/>
            <person name="Paddock L."/>
            <person name="Mostad J."/>
        </authorList>
    </citation>
    <scope>NUCLEOTIDE SEQUENCE</scope>
    <source>
        <strain evidence="10">DFI.9.91</strain>
    </source>
</reference>